<dbReference type="AlphaFoldDB" id="A0AA42BUU7"/>
<name>A0AA42BUU7_9MICO</name>
<reference evidence="1" key="1">
    <citation type="submission" date="2022-08" db="EMBL/GenBank/DDBJ databases">
        <authorList>
            <person name="Deng Y."/>
            <person name="Han X.-F."/>
            <person name="Zhang Y.-Q."/>
        </authorList>
    </citation>
    <scope>NUCLEOTIDE SEQUENCE</scope>
    <source>
        <strain evidence="1">CPCC 203407</strain>
    </source>
</reference>
<dbReference type="EMBL" id="JANLCK010000005">
    <property type="protein sequence ID" value="MCS5726561.1"/>
    <property type="molecule type" value="Genomic_DNA"/>
</dbReference>
<comment type="caution">
    <text evidence="1">The sequence shown here is derived from an EMBL/GenBank/DDBJ whole genome shotgun (WGS) entry which is preliminary data.</text>
</comment>
<keyword evidence="2" id="KW-1185">Reference proteome</keyword>
<dbReference type="RefSeq" id="WP_259529084.1">
    <property type="nucleotide sequence ID" value="NZ_JANLCK010000005.1"/>
</dbReference>
<accession>A0AA42BUU7</accession>
<organism evidence="1 2">
    <name type="scientific">Herbiconiux oxytropis</name>
    <dbReference type="NCBI Taxonomy" id="2970915"/>
    <lineage>
        <taxon>Bacteria</taxon>
        <taxon>Bacillati</taxon>
        <taxon>Actinomycetota</taxon>
        <taxon>Actinomycetes</taxon>
        <taxon>Micrococcales</taxon>
        <taxon>Microbacteriaceae</taxon>
        <taxon>Herbiconiux</taxon>
    </lineage>
</organism>
<dbReference type="InterPro" id="IPR013324">
    <property type="entry name" value="RNA_pol_sigma_r3/r4-like"/>
</dbReference>
<evidence type="ECO:0000313" key="1">
    <source>
        <dbReference type="EMBL" id="MCS5726561.1"/>
    </source>
</evidence>
<proteinExistence type="predicted"/>
<gene>
    <name evidence="1" type="ORF">N1028_11715</name>
</gene>
<dbReference type="SUPFAM" id="SSF88659">
    <property type="entry name" value="Sigma3 and sigma4 domains of RNA polymerase sigma factors"/>
    <property type="match status" value="1"/>
</dbReference>
<protein>
    <recommendedName>
        <fullName evidence="3">RNA polymerase sigma-70 region 4 domain-containing protein</fullName>
    </recommendedName>
</protein>
<dbReference type="Proteomes" id="UP001165587">
    <property type="component" value="Unassembled WGS sequence"/>
</dbReference>
<evidence type="ECO:0008006" key="3">
    <source>
        <dbReference type="Google" id="ProtNLM"/>
    </source>
</evidence>
<evidence type="ECO:0000313" key="2">
    <source>
        <dbReference type="Proteomes" id="UP001165587"/>
    </source>
</evidence>
<sequence length="74" mass="7836">MRLIVPEAAATEIESADEARELSRHYNALAATKARAAVLELRAGGLTLDDIGAVLHISKQRAGQLLKEATRAAA</sequence>